<protein>
    <submittedName>
        <fullName evidence="2">Metallophosphoesterase</fullName>
    </submittedName>
</protein>
<accession>A0ABS0EY09</accession>
<evidence type="ECO:0000313" key="2">
    <source>
        <dbReference type="EMBL" id="MBF8179716.1"/>
    </source>
</evidence>
<dbReference type="EMBL" id="JADOEL010000026">
    <property type="protein sequence ID" value="MBF8179716.1"/>
    <property type="molecule type" value="Genomic_DNA"/>
</dbReference>
<feature type="domain" description="Calcineurin-like phosphoesterase" evidence="1">
    <location>
        <begin position="7"/>
        <end position="107"/>
    </location>
</feature>
<dbReference type="InterPro" id="IPR004843">
    <property type="entry name" value="Calcineurin-like_PHP"/>
</dbReference>
<comment type="caution">
    <text evidence="2">The sequence shown here is derived from an EMBL/GenBank/DDBJ whole genome shotgun (WGS) entry which is preliminary data.</text>
</comment>
<name>A0ABS0EY09_9BURK</name>
<reference evidence="2 3" key="1">
    <citation type="submission" date="2020-11" db="EMBL/GenBank/DDBJ databases">
        <title>WGS of Herminiimonas contaminans strain Marseille-Q4544 isolated from planarians Schmidtea mediterranea.</title>
        <authorList>
            <person name="Kangale L."/>
        </authorList>
    </citation>
    <scope>NUCLEOTIDE SEQUENCE [LARGE SCALE GENOMIC DNA]</scope>
    <source>
        <strain evidence="2 3">Marseille-Q4544</strain>
    </source>
</reference>
<dbReference type="Pfam" id="PF00149">
    <property type="entry name" value="Metallophos"/>
    <property type="match status" value="1"/>
</dbReference>
<evidence type="ECO:0000259" key="1">
    <source>
        <dbReference type="Pfam" id="PF00149"/>
    </source>
</evidence>
<organism evidence="2 3">
    <name type="scientific">Herminiimonas contaminans</name>
    <dbReference type="NCBI Taxonomy" id="1111140"/>
    <lineage>
        <taxon>Bacteria</taxon>
        <taxon>Pseudomonadati</taxon>
        <taxon>Pseudomonadota</taxon>
        <taxon>Betaproteobacteria</taxon>
        <taxon>Burkholderiales</taxon>
        <taxon>Oxalobacteraceae</taxon>
        <taxon>Herminiimonas</taxon>
    </lineage>
</organism>
<evidence type="ECO:0000313" key="3">
    <source>
        <dbReference type="Proteomes" id="UP000657372"/>
    </source>
</evidence>
<dbReference type="InterPro" id="IPR042283">
    <property type="entry name" value="GpdQ_catalytic"/>
</dbReference>
<proteinExistence type="predicted"/>
<keyword evidence="3" id="KW-1185">Reference proteome</keyword>
<dbReference type="SUPFAM" id="SSF56300">
    <property type="entry name" value="Metallo-dependent phosphatases"/>
    <property type="match status" value="1"/>
</dbReference>
<dbReference type="Gene3D" id="3.60.21.40">
    <property type="entry name" value="GpdQ, catalytic alpha/beta sandwich domain"/>
    <property type="match status" value="1"/>
</dbReference>
<dbReference type="InterPro" id="IPR029052">
    <property type="entry name" value="Metallo-depent_PP-like"/>
</dbReference>
<dbReference type="Proteomes" id="UP000657372">
    <property type="component" value="Unassembled WGS sequence"/>
</dbReference>
<gene>
    <name evidence="2" type="ORF">IXC47_18705</name>
</gene>
<dbReference type="RefSeq" id="WP_195876689.1">
    <property type="nucleotide sequence ID" value="NZ_JADOEL010000026.1"/>
</dbReference>
<sequence>MTEKILFVQLSDIHIRTSEDIVLKRAKAIAAATFPRLPEVLGVAILITGDIAFSGTAAEYALATKFISEIKTTIEAELKDRSVNIFVCPGNHDCNFKLDNDTRDAVLAMIRSDENAPTDSLISTATAVQKEFFDFRDQVSPQTWKVDTPLSWQSVLRVGHRRVGIRSLNVAWMSKLKEKQGMLVFPPSSGLSRPQWTQG</sequence>